<name>A0ABT5TWY7_9MICO</name>
<evidence type="ECO:0000256" key="1">
    <source>
        <dbReference type="SAM" id="MobiDB-lite"/>
    </source>
</evidence>
<feature type="compositionally biased region" description="Basic and acidic residues" evidence="1">
    <location>
        <begin position="27"/>
        <end position="42"/>
    </location>
</feature>
<accession>A0ABT5TWY7</accession>
<protein>
    <recommendedName>
        <fullName evidence="4">Nucleotide exchange factor GrpE</fullName>
    </recommendedName>
</protein>
<feature type="region of interest" description="Disordered" evidence="1">
    <location>
        <begin position="1"/>
        <end position="52"/>
    </location>
</feature>
<evidence type="ECO:0000313" key="3">
    <source>
        <dbReference type="Proteomes" id="UP001165561"/>
    </source>
</evidence>
<sequence length="52" mass="5763">MSENTSNQSEKPYDPDRDPDADPDMLDEQRPKAQGENQRDKAEGDEDAAPTG</sequence>
<gene>
    <name evidence="2" type="ORF">PU560_08915</name>
</gene>
<feature type="compositionally biased region" description="Acidic residues" evidence="1">
    <location>
        <begin position="43"/>
        <end position="52"/>
    </location>
</feature>
<keyword evidence="3" id="KW-1185">Reference proteome</keyword>
<organism evidence="2 3">
    <name type="scientific">Georgenia halotolerans</name>
    <dbReference type="NCBI Taxonomy" id="3028317"/>
    <lineage>
        <taxon>Bacteria</taxon>
        <taxon>Bacillati</taxon>
        <taxon>Actinomycetota</taxon>
        <taxon>Actinomycetes</taxon>
        <taxon>Micrococcales</taxon>
        <taxon>Bogoriellaceae</taxon>
        <taxon>Georgenia</taxon>
    </lineage>
</organism>
<feature type="compositionally biased region" description="Polar residues" evidence="1">
    <location>
        <begin position="1"/>
        <end position="10"/>
    </location>
</feature>
<dbReference type="EMBL" id="JARACI010000926">
    <property type="protein sequence ID" value="MDD9206584.1"/>
    <property type="molecule type" value="Genomic_DNA"/>
</dbReference>
<reference evidence="2" key="1">
    <citation type="submission" date="2023-02" db="EMBL/GenBank/DDBJ databases">
        <title>Georgenia sp.10Sc9-8, isolated from a soil sample collected from the Taklamakan desert.</title>
        <authorList>
            <person name="Liu S."/>
        </authorList>
    </citation>
    <scope>NUCLEOTIDE SEQUENCE</scope>
    <source>
        <strain evidence="2">10Sc9-8</strain>
    </source>
</reference>
<proteinExistence type="predicted"/>
<evidence type="ECO:0000313" key="2">
    <source>
        <dbReference type="EMBL" id="MDD9206584.1"/>
    </source>
</evidence>
<feature type="compositionally biased region" description="Basic and acidic residues" evidence="1">
    <location>
        <begin position="11"/>
        <end position="20"/>
    </location>
</feature>
<dbReference type="Proteomes" id="UP001165561">
    <property type="component" value="Unassembled WGS sequence"/>
</dbReference>
<comment type="caution">
    <text evidence="2">The sequence shown here is derived from an EMBL/GenBank/DDBJ whole genome shotgun (WGS) entry which is preliminary data.</text>
</comment>
<evidence type="ECO:0008006" key="4">
    <source>
        <dbReference type="Google" id="ProtNLM"/>
    </source>
</evidence>